<dbReference type="PRINTS" id="PR00080">
    <property type="entry name" value="SDRFAMILY"/>
</dbReference>
<dbReference type="SUPFAM" id="SSF51735">
    <property type="entry name" value="NAD(P)-binding Rossmann-fold domains"/>
    <property type="match status" value="1"/>
</dbReference>
<dbReference type="Proteomes" id="UP000276133">
    <property type="component" value="Unassembled WGS sequence"/>
</dbReference>
<keyword evidence="3" id="KW-1133">Transmembrane helix</keyword>
<name>A0A3M7QD76_BRAPC</name>
<evidence type="ECO:0000313" key="5">
    <source>
        <dbReference type="Proteomes" id="UP000276133"/>
    </source>
</evidence>
<accession>A0A3M7QD76</accession>
<reference evidence="4 5" key="1">
    <citation type="journal article" date="2018" name="Sci. Rep.">
        <title>Genomic signatures of local adaptation to the degree of environmental predictability in rotifers.</title>
        <authorList>
            <person name="Franch-Gras L."/>
            <person name="Hahn C."/>
            <person name="Garcia-Roger E.M."/>
            <person name="Carmona M.J."/>
            <person name="Serra M."/>
            <person name="Gomez A."/>
        </authorList>
    </citation>
    <scope>NUCLEOTIDE SEQUENCE [LARGE SCALE GENOMIC DNA]</scope>
    <source>
        <strain evidence="4">HYR1</strain>
    </source>
</reference>
<comment type="caution">
    <text evidence="4">The sequence shown here is derived from an EMBL/GenBank/DDBJ whole genome shotgun (WGS) entry which is preliminary data.</text>
</comment>
<dbReference type="InterPro" id="IPR036291">
    <property type="entry name" value="NAD(P)-bd_dom_sf"/>
</dbReference>
<evidence type="ECO:0000256" key="2">
    <source>
        <dbReference type="RuleBase" id="RU000363"/>
    </source>
</evidence>
<dbReference type="InterPro" id="IPR002347">
    <property type="entry name" value="SDR_fam"/>
</dbReference>
<dbReference type="PANTHER" id="PTHR43157:SF31">
    <property type="entry name" value="PHOSPHATIDYLINOSITOL-GLYCAN BIOSYNTHESIS CLASS F PROTEIN"/>
    <property type="match status" value="1"/>
</dbReference>
<sequence>MILEVSIYLVCIILFCFLANRLYFSGSRYKSEKKLNGKVALVTGSDCGIGFETALDFAERGARVILACRNSLKAEKAVRKIIQKSGNKQVDYELIDLSDLDSIKAFSRNIQSKIDQLDILVNNAGVMGCPESWKTKQGFDMQFGVNYLGHFLLTNLLLDLIKKTPKSRIINVSSCVHYLAKIGLDSDEFKGYPKSKLALVMFTKELAKQLHSTGVTVVSVHPGIIIRNTGESYCRLFPLIVKILYLIYMIFTKSAYEGAMNIVFCAIDDQVPKLNGCYFSDCRPKEPSKQTFDEQNCKNLWEISKKLVGL</sequence>
<feature type="transmembrane region" description="Helical" evidence="3">
    <location>
        <begin position="233"/>
        <end position="251"/>
    </location>
</feature>
<dbReference type="EMBL" id="REGN01006590">
    <property type="protein sequence ID" value="RNA08951.1"/>
    <property type="molecule type" value="Genomic_DNA"/>
</dbReference>
<comment type="similarity">
    <text evidence="2">Belongs to the short-chain dehydrogenases/reductases (SDR) family.</text>
</comment>
<protein>
    <submittedName>
        <fullName evidence="4">Retinol dehydrogenase 13-like</fullName>
    </submittedName>
</protein>
<dbReference type="GO" id="GO:0016491">
    <property type="term" value="F:oxidoreductase activity"/>
    <property type="evidence" value="ECO:0007669"/>
    <property type="project" value="UniProtKB-KW"/>
</dbReference>
<feature type="transmembrane region" description="Helical" evidence="3">
    <location>
        <begin position="6"/>
        <end position="24"/>
    </location>
</feature>
<organism evidence="4 5">
    <name type="scientific">Brachionus plicatilis</name>
    <name type="common">Marine rotifer</name>
    <name type="synonym">Brachionus muelleri</name>
    <dbReference type="NCBI Taxonomy" id="10195"/>
    <lineage>
        <taxon>Eukaryota</taxon>
        <taxon>Metazoa</taxon>
        <taxon>Spiralia</taxon>
        <taxon>Gnathifera</taxon>
        <taxon>Rotifera</taxon>
        <taxon>Eurotatoria</taxon>
        <taxon>Monogononta</taxon>
        <taxon>Pseudotrocha</taxon>
        <taxon>Ploima</taxon>
        <taxon>Brachionidae</taxon>
        <taxon>Brachionus</taxon>
    </lineage>
</organism>
<keyword evidence="5" id="KW-1185">Reference proteome</keyword>
<dbReference type="AlphaFoldDB" id="A0A3M7QD76"/>
<dbReference type="CDD" id="cd05327">
    <property type="entry name" value="retinol-DH_like_SDR_c_like"/>
    <property type="match status" value="1"/>
</dbReference>
<evidence type="ECO:0000313" key="4">
    <source>
        <dbReference type="EMBL" id="RNA08951.1"/>
    </source>
</evidence>
<gene>
    <name evidence="4" type="ORF">BpHYR1_046164</name>
</gene>
<dbReference type="PRINTS" id="PR00081">
    <property type="entry name" value="GDHRDH"/>
</dbReference>
<dbReference type="Pfam" id="PF00106">
    <property type="entry name" value="adh_short"/>
    <property type="match status" value="1"/>
</dbReference>
<evidence type="ECO:0000256" key="3">
    <source>
        <dbReference type="SAM" id="Phobius"/>
    </source>
</evidence>
<dbReference type="OrthoDB" id="191139at2759"/>
<keyword evidence="1" id="KW-0560">Oxidoreductase</keyword>
<dbReference type="Gene3D" id="3.40.50.720">
    <property type="entry name" value="NAD(P)-binding Rossmann-like Domain"/>
    <property type="match status" value="1"/>
</dbReference>
<dbReference type="PANTHER" id="PTHR43157">
    <property type="entry name" value="PHOSPHATIDYLINOSITOL-GLYCAN BIOSYNTHESIS CLASS F PROTEIN-RELATED"/>
    <property type="match status" value="1"/>
</dbReference>
<proteinExistence type="inferred from homology"/>
<keyword evidence="3" id="KW-0812">Transmembrane</keyword>
<keyword evidence="3" id="KW-0472">Membrane</keyword>
<dbReference type="STRING" id="10195.A0A3M7QD76"/>
<evidence type="ECO:0000256" key="1">
    <source>
        <dbReference type="ARBA" id="ARBA00023002"/>
    </source>
</evidence>